<evidence type="ECO:0000259" key="4">
    <source>
        <dbReference type="PROSITE" id="PS50995"/>
    </source>
</evidence>
<dbReference type="Proteomes" id="UP000007113">
    <property type="component" value="Chromosome"/>
</dbReference>
<dbReference type="InterPro" id="IPR000835">
    <property type="entry name" value="HTH_MarR-typ"/>
</dbReference>
<dbReference type="InterPro" id="IPR036388">
    <property type="entry name" value="WH-like_DNA-bd_sf"/>
</dbReference>
<accession>G8NNS6</accession>
<feature type="domain" description="HTH marR-type" evidence="4">
    <location>
        <begin position="19"/>
        <end position="151"/>
    </location>
</feature>
<dbReference type="PROSITE" id="PS50995">
    <property type="entry name" value="HTH_MARR_2"/>
    <property type="match status" value="1"/>
</dbReference>
<dbReference type="KEGG" id="gma:AciX8_1612"/>
<dbReference type="CDD" id="cd00090">
    <property type="entry name" value="HTH_ARSR"/>
    <property type="match status" value="1"/>
</dbReference>
<dbReference type="GO" id="GO:0003700">
    <property type="term" value="F:DNA-binding transcription factor activity"/>
    <property type="evidence" value="ECO:0007669"/>
    <property type="project" value="InterPro"/>
</dbReference>
<dbReference type="InterPro" id="IPR036390">
    <property type="entry name" value="WH_DNA-bd_sf"/>
</dbReference>
<sequence length="163" mass="17985">MTYTDDGFIGFMKKRSSDALHVWLVLNKAIQAISRYADMKIQGAGLGDSDFRVLEVLLHKGPLSVNTIGPKVNLTPGAISVAVDRLYNKGLVSRVESAEDRRIRIVELTQSGRELIVPVFRNHMETIGKVFSKLSPQELEQLEAMMKKVGRNAETLGGTNEGS</sequence>
<dbReference type="STRING" id="682795.AciX8_1612"/>
<dbReference type="Pfam" id="PF01047">
    <property type="entry name" value="MarR"/>
    <property type="match status" value="1"/>
</dbReference>
<dbReference type="EMBL" id="CP003130">
    <property type="protein sequence ID" value="AEU35951.1"/>
    <property type="molecule type" value="Genomic_DNA"/>
</dbReference>
<reference evidence="5 6" key="1">
    <citation type="submission" date="2011-11" db="EMBL/GenBank/DDBJ databases">
        <title>Complete sequence of Granulicella mallensis MP5ACTX8.</title>
        <authorList>
            <consortium name="US DOE Joint Genome Institute"/>
            <person name="Lucas S."/>
            <person name="Copeland A."/>
            <person name="Lapidus A."/>
            <person name="Cheng J.-F."/>
            <person name="Goodwin L."/>
            <person name="Pitluck S."/>
            <person name="Peters L."/>
            <person name="Lu M."/>
            <person name="Detter J.C."/>
            <person name="Han C."/>
            <person name="Tapia R."/>
            <person name="Land M."/>
            <person name="Hauser L."/>
            <person name="Kyrpides N."/>
            <person name="Ivanova N."/>
            <person name="Mikhailova N."/>
            <person name="Pagani I."/>
            <person name="Rawat S."/>
            <person name="Mannisto M."/>
            <person name="Haggblom M."/>
            <person name="Woyke T."/>
        </authorList>
    </citation>
    <scope>NUCLEOTIDE SEQUENCE [LARGE SCALE GENOMIC DNA]</scope>
    <source>
        <strain evidence="6">ATCC BAA-1857 / DSM 23137 / MP5ACTX8</strain>
    </source>
</reference>
<organism evidence="5 6">
    <name type="scientific">Granulicella mallensis (strain ATCC BAA-1857 / DSM 23137 / MP5ACTX8)</name>
    <dbReference type="NCBI Taxonomy" id="682795"/>
    <lineage>
        <taxon>Bacteria</taxon>
        <taxon>Pseudomonadati</taxon>
        <taxon>Acidobacteriota</taxon>
        <taxon>Terriglobia</taxon>
        <taxon>Terriglobales</taxon>
        <taxon>Acidobacteriaceae</taxon>
        <taxon>Granulicella</taxon>
    </lineage>
</organism>
<dbReference type="PANTHER" id="PTHR42756">
    <property type="entry name" value="TRANSCRIPTIONAL REGULATOR, MARR"/>
    <property type="match status" value="1"/>
</dbReference>
<dbReference type="Gene3D" id="1.10.10.10">
    <property type="entry name" value="Winged helix-like DNA-binding domain superfamily/Winged helix DNA-binding domain"/>
    <property type="match status" value="1"/>
</dbReference>
<dbReference type="eggNOG" id="COG1846">
    <property type="taxonomic scope" value="Bacteria"/>
</dbReference>
<protein>
    <submittedName>
        <fullName evidence="5">Transcriptional regulator, MarR family</fullName>
    </submittedName>
</protein>
<keyword evidence="2" id="KW-0238">DNA-binding</keyword>
<keyword evidence="1" id="KW-0805">Transcription regulation</keyword>
<evidence type="ECO:0000256" key="2">
    <source>
        <dbReference type="ARBA" id="ARBA00023125"/>
    </source>
</evidence>
<dbReference type="GO" id="GO:0003677">
    <property type="term" value="F:DNA binding"/>
    <property type="evidence" value="ECO:0007669"/>
    <property type="project" value="UniProtKB-KW"/>
</dbReference>
<dbReference type="PANTHER" id="PTHR42756:SF1">
    <property type="entry name" value="TRANSCRIPTIONAL REPRESSOR OF EMRAB OPERON"/>
    <property type="match status" value="1"/>
</dbReference>
<evidence type="ECO:0000256" key="1">
    <source>
        <dbReference type="ARBA" id="ARBA00023015"/>
    </source>
</evidence>
<evidence type="ECO:0000256" key="3">
    <source>
        <dbReference type="ARBA" id="ARBA00023163"/>
    </source>
</evidence>
<dbReference type="SUPFAM" id="SSF46785">
    <property type="entry name" value="Winged helix' DNA-binding domain"/>
    <property type="match status" value="1"/>
</dbReference>
<dbReference type="PRINTS" id="PR00598">
    <property type="entry name" value="HTHMARR"/>
</dbReference>
<dbReference type="SMART" id="SM00347">
    <property type="entry name" value="HTH_MARR"/>
    <property type="match status" value="1"/>
</dbReference>
<keyword evidence="3" id="KW-0804">Transcription</keyword>
<name>G8NNS6_GRAMM</name>
<dbReference type="InterPro" id="IPR011991">
    <property type="entry name" value="ArsR-like_HTH"/>
</dbReference>
<evidence type="ECO:0000313" key="6">
    <source>
        <dbReference type="Proteomes" id="UP000007113"/>
    </source>
</evidence>
<keyword evidence="6" id="KW-1185">Reference proteome</keyword>
<proteinExistence type="predicted"/>
<dbReference type="AlphaFoldDB" id="G8NNS6"/>
<evidence type="ECO:0000313" key="5">
    <source>
        <dbReference type="EMBL" id="AEU35951.1"/>
    </source>
</evidence>
<gene>
    <name evidence="5" type="ordered locus">AciX8_1612</name>
</gene>
<dbReference type="HOGENOM" id="CLU_083287_27_2_0"/>